<evidence type="ECO:0000313" key="2">
    <source>
        <dbReference type="EMBL" id="KAF6002374.1"/>
    </source>
</evidence>
<feature type="region of interest" description="Disordered" evidence="1">
    <location>
        <begin position="14"/>
        <end position="43"/>
    </location>
</feature>
<organism evidence="2 3">
    <name type="scientific">Cyanidiococcus yangmingshanensis</name>
    <dbReference type="NCBI Taxonomy" id="2690220"/>
    <lineage>
        <taxon>Eukaryota</taxon>
        <taxon>Rhodophyta</taxon>
        <taxon>Bangiophyceae</taxon>
        <taxon>Cyanidiales</taxon>
        <taxon>Cyanidiaceae</taxon>
        <taxon>Cyanidiococcus</taxon>
    </lineage>
</organism>
<dbReference type="EMBL" id="VWRR01000010">
    <property type="protein sequence ID" value="KAF6002374.1"/>
    <property type="molecule type" value="Genomic_DNA"/>
</dbReference>
<gene>
    <name evidence="2" type="ORF">F1559_000961</name>
</gene>
<keyword evidence="3" id="KW-1185">Reference proteome</keyword>
<reference evidence="2 3" key="1">
    <citation type="journal article" date="2020" name="J. Phycol.">
        <title>Comparative genome analysis reveals Cyanidiococcus gen. nov., a new extremophilic red algal genus sister to Cyanidioschyzon (Cyanidioschyzonaceae, Rhodophyta).</title>
        <authorList>
            <person name="Liu S.-L."/>
            <person name="Chiang Y.-R."/>
            <person name="Yoon H.S."/>
            <person name="Fu H.-Y."/>
        </authorList>
    </citation>
    <scope>NUCLEOTIDE SEQUENCE [LARGE SCALE GENOMIC DNA]</scope>
    <source>
        <strain evidence="2 3">THAL066</strain>
    </source>
</reference>
<protein>
    <submittedName>
        <fullName evidence="2">Uncharacterized protein</fullName>
    </submittedName>
</protein>
<accession>A0A7J7II17</accession>
<proteinExistence type="predicted"/>
<evidence type="ECO:0000313" key="3">
    <source>
        <dbReference type="Proteomes" id="UP000530660"/>
    </source>
</evidence>
<name>A0A7J7II17_9RHOD</name>
<feature type="compositionally biased region" description="Low complexity" evidence="1">
    <location>
        <begin position="763"/>
        <end position="773"/>
    </location>
</feature>
<feature type="region of interest" description="Disordered" evidence="1">
    <location>
        <begin position="713"/>
        <end position="747"/>
    </location>
</feature>
<sequence length="836" mass="93357">MGAVRGIVQLSDVEDKPQPSVRASPITEAATNEQASDETMRQSGTLSVSEVLPRWVGVQYAKVARPRPSLNRALSLTALRARDDNTIVDWPPRLRWLVHELLAGLLLWERDPSGVFPSGTHSDESDLLQTITSVLAAGLNAQKPPWGAKLARVVIPLFAHPCCKLREWVLAVVDQSQSDTQLGHWLVAQLVQDSSPLLQAMWHSLRREDASDRESMVATAFWANLVRLLGFRQFCEPQVATKLLVFLEAALCDRRPMVLATALKAWRVLIGFVLCRPLHAGERGPWTRALLRPLVAWSSPTAQRLVLDCSTDPNDGWQVVREELLRTVAYFFYRYLRYTNESIRSAIADIARDLANDRDLSLLVQALQTRDQVRETLMLAALHRELGQPFEFSQPSPEHDPVALNRPWTWPESPDALVDEFAACTPKISSERASRQRADRQLIAREWLPDETRVPSVWFGPLIVFALLHAGNECPPDPSRCLLLQRVLTAMCRAIAEHRLSADEALAQLSGAMVRFHAEWSLLASPFFALTLSPFGSKRLSPACVLVWLISQSDGPWPPWLDALAAALPDLWVTCDVLEPANDGRMLRHLAHFAAERVATTTPLNEGPFSTSERCASDASFALIFGETSFIRLPALRQSLNAIQLARRLYHHREWIPLSHALALLPLCAVEAAHVAPELIPYLYRLDPNSVRECLLLVSPAIAARLRRNEASEPVSILKTSPSSPNAIPNRSRDKETGRPAATHKQTRHVRFREDIELGPLSPLSPAPWSSSSMAFVQARRAPESKRHRPASGDTNDPPVHFKGFDHVCGMELDTQRSPDQRRLGGLQTKLLAQER</sequence>
<evidence type="ECO:0000256" key="1">
    <source>
        <dbReference type="SAM" id="MobiDB-lite"/>
    </source>
</evidence>
<feature type="compositionally biased region" description="Polar residues" evidence="1">
    <location>
        <begin position="718"/>
        <end position="729"/>
    </location>
</feature>
<feature type="compositionally biased region" description="Basic and acidic residues" evidence="1">
    <location>
        <begin position="814"/>
        <end position="823"/>
    </location>
</feature>
<dbReference type="AlphaFoldDB" id="A0A7J7II17"/>
<feature type="region of interest" description="Disordered" evidence="1">
    <location>
        <begin position="763"/>
        <end position="836"/>
    </location>
</feature>
<dbReference type="OrthoDB" id="10606122at2759"/>
<comment type="caution">
    <text evidence="2">The sequence shown here is derived from an EMBL/GenBank/DDBJ whole genome shotgun (WGS) entry which is preliminary data.</text>
</comment>
<dbReference type="Proteomes" id="UP000530660">
    <property type="component" value="Unassembled WGS sequence"/>
</dbReference>